<evidence type="ECO:0000313" key="2">
    <source>
        <dbReference type="Proteomes" id="UP000070339"/>
    </source>
</evidence>
<keyword evidence="2" id="KW-1185">Reference proteome</keyword>
<dbReference type="Proteomes" id="UP000070339">
    <property type="component" value="Unassembled WGS sequence"/>
</dbReference>
<organism evidence="1 2">
    <name type="scientific">Corynebacterium simulans</name>
    <dbReference type="NCBI Taxonomy" id="146827"/>
    <lineage>
        <taxon>Bacteria</taxon>
        <taxon>Bacillati</taxon>
        <taxon>Actinomycetota</taxon>
        <taxon>Actinomycetes</taxon>
        <taxon>Mycobacteriales</taxon>
        <taxon>Corynebacteriaceae</taxon>
        <taxon>Corynebacterium</taxon>
    </lineage>
</organism>
<name>A0ABR5V691_9CORY</name>
<dbReference type="EMBL" id="LTEB01000041">
    <property type="protein sequence ID" value="KXU17023.1"/>
    <property type="molecule type" value="Genomic_DNA"/>
</dbReference>
<proteinExistence type="predicted"/>
<gene>
    <name evidence="1" type="ORF">WM41_2262</name>
</gene>
<comment type="caution">
    <text evidence="1">The sequence shown here is derived from an EMBL/GenBank/DDBJ whole genome shotgun (WGS) entry which is preliminary data.</text>
</comment>
<reference evidence="1 2" key="1">
    <citation type="journal article" date="2016" name="Int. J. Syst. Evol. Microbiol.">
        <title>Resolving the Complexity of Human Skin Metagenomes Using Single-Molecule Sequencing.</title>
        <authorList>
            <consortium name="NISC Comparative Sequencing Program"/>
            <person name="Tsai Y.C."/>
            <person name="Conlan S."/>
            <person name="Deming C."/>
            <person name="Segre J.A."/>
            <person name="Kong H.H."/>
            <person name="Korlach J."/>
            <person name="Oh J."/>
        </authorList>
    </citation>
    <scope>NUCLEOTIDE SEQUENCE [LARGE SCALE GENOMIC DNA]</scope>
    <source>
        <strain evidence="1 2">1B08</strain>
    </source>
</reference>
<evidence type="ECO:0000313" key="1">
    <source>
        <dbReference type="EMBL" id="KXU17023.1"/>
    </source>
</evidence>
<accession>A0ABR5V691</accession>
<sequence length="37" mass="3931">MYRAASTPTARRRTLSAALSLPVIIPVTCVTLTNPMG</sequence>
<protein>
    <submittedName>
        <fullName evidence="1">Membrane protein</fullName>
    </submittedName>
</protein>